<evidence type="ECO:0000256" key="4">
    <source>
        <dbReference type="ARBA" id="ARBA00022722"/>
    </source>
</evidence>
<evidence type="ECO:0000313" key="9">
    <source>
        <dbReference type="Proteomes" id="UP000829999"/>
    </source>
</evidence>
<comment type="similarity">
    <text evidence="3">Belongs to the HARBI1 family.</text>
</comment>
<keyword evidence="6" id="KW-0378">Hydrolase</keyword>
<keyword evidence="4" id="KW-0540">Nuclease</keyword>
<evidence type="ECO:0000256" key="7">
    <source>
        <dbReference type="ARBA" id="ARBA00023242"/>
    </source>
</evidence>
<dbReference type="InterPro" id="IPR027806">
    <property type="entry name" value="HARBI1_dom"/>
</dbReference>
<keyword evidence="9" id="KW-1185">Reference proteome</keyword>
<sequence length="313" mass="35948">MDLNIIRYFDSESESSSDDDFFTEYVLMRRPKIFRQRNPPLDTWDDLGFCQRYRLSKAIVMWLLNLIGCYLKTPTTRNHAISPLEQILLTLRFYATGTMQQCSGDFFGISKSAACGENAELYRNRKDVFSINVQVVADADLKIRNIVARWPGSVHDSTIFNNSRVKHLMNSGQLGRCCLLGDRGYGLKQYLLTPLADPRTAAEKLYNESQIRTRNVVERTFGVWKRRFPCIGSQLRVKLENVQPIIVSTAILHNICIMNREDLPTCESVPDSIESESNIILPFSEIDQQYRGELITTYFSSLLNSHENPIIIE</sequence>
<evidence type="ECO:0000259" key="8">
    <source>
        <dbReference type="Pfam" id="PF13359"/>
    </source>
</evidence>
<comment type="cofactor">
    <cofactor evidence="1">
        <name>a divalent metal cation</name>
        <dbReference type="ChEBI" id="CHEBI:60240"/>
    </cofactor>
</comment>
<dbReference type="GO" id="GO:0046872">
    <property type="term" value="F:metal ion binding"/>
    <property type="evidence" value="ECO:0007669"/>
    <property type="project" value="UniProtKB-KW"/>
</dbReference>
<evidence type="ECO:0000256" key="6">
    <source>
        <dbReference type="ARBA" id="ARBA00022801"/>
    </source>
</evidence>
<organism evidence="9 10">
    <name type="scientific">Spodoptera frugiperda</name>
    <name type="common">Fall armyworm</name>
    <dbReference type="NCBI Taxonomy" id="7108"/>
    <lineage>
        <taxon>Eukaryota</taxon>
        <taxon>Metazoa</taxon>
        <taxon>Ecdysozoa</taxon>
        <taxon>Arthropoda</taxon>
        <taxon>Hexapoda</taxon>
        <taxon>Insecta</taxon>
        <taxon>Pterygota</taxon>
        <taxon>Neoptera</taxon>
        <taxon>Endopterygota</taxon>
        <taxon>Lepidoptera</taxon>
        <taxon>Glossata</taxon>
        <taxon>Ditrysia</taxon>
        <taxon>Noctuoidea</taxon>
        <taxon>Noctuidae</taxon>
        <taxon>Amphipyrinae</taxon>
        <taxon>Spodoptera</taxon>
    </lineage>
</organism>
<dbReference type="InterPro" id="IPR045249">
    <property type="entry name" value="HARBI1-like"/>
</dbReference>
<gene>
    <name evidence="10" type="primary">LOC126911986</name>
</gene>
<dbReference type="PANTHER" id="PTHR22930:SF289">
    <property type="entry name" value="DDE TNP4 DOMAIN-CONTAINING PROTEIN-RELATED"/>
    <property type="match status" value="1"/>
</dbReference>
<dbReference type="RefSeq" id="XP_050557738.1">
    <property type="nucleotide sequence ID" value="XM_050701781.1"/>
</dbReference>
<evidence type="ECO:0000256" key="2">
    <source>
        <dbReference type="ARBA" id="ARBA00004123"/>
    </source>
</evidence>
<dbReference type="AlphaFoldDB" id="A0A9R0E2V8"/>
<evidence type="ECO:0000256" key="3">
    <source>
        <dbReference type="ARBA" id="ARBA00006958"/>
    </source>
</evidence>
<reference evidence="10" key="1">
    <citation type="submission" date="2025-08" db="UniProtKB">
        <authorList>
            <consortium name="RefSeq"/>
        </authorList>
    </citation>
    <scope>IDENTIFICATION</scope>
    <source>
        <tissue evidence="10">Whole larval tissue</tissue>
    </source>
</reference>
<accession>A0A9R0E2V8</accession>
<proteinExistence type="inferred from homology"/>
<evidence type="ECO:0000256" key="5">
    <source>
        <dbReference type="ARBA" id="ARBA00022723"/>
    </source>
</evidence>
<protein>
    <submittedName>
        <fullName evidence="10">Nuclease HARBI1 isoform X2</fullName>
    </submittedName>
</protein>
<keyword evidence="7" id="KW-0539">Nucleus</keyword>
<evidence type="ECO:0000256" key="1">
    <source>
        <dbReference type="ARBA" id="ARBA00001968"/>
    </source>
</evidence>
<name>A0A9R0E2V8_SPOFR</name>
<dbReference type="GeneID" id="126911986"/>
<dbReference type="Pfam" id="PF13359">
    <property type="entry name" value="DDE_Tnp_4"/>
    <property type="match status" value="1"/>
</dbReference>
<dbReference type="GO" id="GO:0005634">
    <property type="term" value="C:nucleus"/>
    <property type="evidence" value="ECO:0007669"/>
    <property type="project" value="UniProtKB-SubCell"/>
</dbReference>
<dbReference type="GO" id="GO:0016787">
    <property type="term" value="F:hydrolase activity"/>
    <property type="evidence" value="ECO:0007669"/>
    <property type="project" value="UniProtKB-KW"/>
</dbReference>
<feature type="domain" description="DDE Tnp4" evidence="8">
    <location>
        <begin position="109"/>
        <end position="254"/>
    </location>
</feature>
<evidence type="ECO:0000313" key="10">
    <source>
        <dbReference type="RefSeq" id="XP_050557738.1"/>
    </source>
</evidence>
<keyword evidence="5" id="KW-0479">Metal-binding</keyword>
<comment type="subcellular location">
    <subcellularLocation>
        <location evidence="2">Nucleus</location>
    </subcellularLocation>
</comment>
<dbReference type="Proteomes" id="UP000829999">
    <property type="component" value="Chromosome 2"/>
</dbReference>
<dbReference type="PANTHER" id="PTHR22930">
    <property type="match status" value="1"/>
</dbReference>
<dbReference type="GO" id="GO:0004518">
    <property type="term" value="F:nuclease activity"/>
    <property type="evidence" value="ECO:0007669"/>
    <property type="project" value="UniProtKB-KW"/>
</dbReference>